<protein>
    <submittedName>
        <fullName evidence="2">Uncharacterized protein</fullName>
    </submittedName>
</protein>
<keyword evidence="3" id="KW-1185">Reference proteome</keyword>
<dbReference type="Proteomes" id="UP001335648">
    <property type="component" value="Unassembled WGS sequence"/>
</dbReference>
<evidence type="ECO:0000256" key="1">
    <source>
        <dbReference type="SAM" id="MobiDB-lite"/>
    </source>
</evidence>
<dbReference type="EMBL" id="JAULUE010002051">
    <property type="protein sequence ID" value="KAK5902713.1"/>
    <property type="molecule type" value="Genomic_DNA"/>
</dbReference>
<sequence length="168" mass="19120">MEGLTEDGDRKAHERRHDTEMRDKYMELHQSRKSLEDEIKMLGEKLNISDGISSSTSGPLFTAKVPEVTIRREFRICGQIGEGGQRDKLSYTNLIHQIESGLRKGHGESEVIEAVIRAISPGLKLRDMLEIKTELTLPQLKIILKGHYNEDDTSDVYQKLISMSQEPK</sequence>
<accession>A0AAN8CJT5</accession>
<dbReference type="AlphaFoldDB" id="A0AAN8CJT5"/>
<feature type="region of interest" description="Disordered" evidence="1">
    <location>
        <begin position="1"/>
        <end position="24"/>
    </location>
</feature>
<evidence type="ECO:0000313" key="3">
    <source>
        <dbReference type="Proteomes" id="UP001335648"/>
    </source>
</evidence>
<proteinExistence type="predicted"/>
<gene>
    <name evidence="2" type="ORF">CesoFtcFv8_007946</name>
</gene>
<organism evidence="2 3">
    <name type="scientific">Champsocephalus esox</name>
    <name type="common">pike icefish</name>
    <dbReference type="NCBI Taxonomy" id="159716"/>
    <lineage>
        <taxon>Eukaryota</taxon>
        <taxon>Metazoa</taxon>
        <taxon>Chordata</taxon>
        <taxon>Craniata</taxon>
        <taxon>Vertebrata</taxon>
        <taxon>Euteleostomi</taxon>
        <taxon>Actinopterygii</taxon>
        <taxon>Neopterygii</taxon>
        <taxon>Teleostei</taxon>
        <taxon>Neoteleostei</taxon>
        <taxon>Acanthomorphata</taxon>
        <taxon>Eupercaria</taxon>
        <taxon>Perciformes</taxon>
        <taxon>Notothenioidei</taxon>
        <taxon>Channichthyidae</taxon>
        <taxon>Champsocephalus</taxon>
    </lineage>
</organism>
<evidence type="ECO:0000313" key="2">
    <source>
        <dbReference type="EMBL" id="KAK5902713.1"/>
    </source>
</evidence>
<reference evidence="2 3" key="1">
    <citation type="journal article" date="2023" name="Mol. Biol. Evol.">
        <title>Genomics of Secondarily Temperate Adaptation in the Only Non-Antarctic Icefish.</title>
        <authorList>
            <person name="Rivera-Colon A.G."/>
            <person name="Rayamajhi N."/>
            <person name="Minhas B.F."/>
            <person name="Madrigal G."/>
            <person name="Bilyk K.T."/>
            <person name="Yoon V."/>
            <person name="Hune M."/>
            <person name="Gregory S."/>
            <person name="Cheng C.H.C."/>
            <person name="Catchen J.M."/>
        </authorList>
    </citation>
    <scope>NUCLEOTIDE SEQUENCE [LARGE SCALE GENOMIC DNA]</scope>
    <source>
        <strain evidence="2">JC2023a</strain>
    </source>
</reference>
<feature type="compositionally biased region" description="Basic and acidic residues" evidence="1">
    <location>
        <begin position="7"/>
        <end position="24"/>
    </location>
</feature>
<comment type="caution">
    <text evidence="2">The sequence shown here is derived from an EMBL/GenBank/DDBJ whole genome shotgun (WGS) entry which is preliminary data.</text>
</comment>
<name>A0AAN8CJT5_9TELE</name>